<feature type="domain" description="Cohesin" evidence="3">
    <location>
        <begin position="300"/>
        <end position="407"/>
    </location>
</feature>
<proteinExistence type="predicted"/>
<dbReference type="Gene3D" id="2.60.40.4070">
    <property type="match status" value="1"/>
</dbReference>
<feature type="domain" description="Cohesin" evidence="3">
    <location>
        <begin position="572"/>
        <end position="677"/>
    </location>
</feature>
<feature type="domain" description="Cohesin" evidence="3">
    <location>
        <begin position="173"/>
        <end position="285"/>
    </location>
</feature>
<keyword evidence="2" id="KW-0732">Signal</keyword>
<sequence length="1748" mass="177650">MPQIDTLKPLATLFAALLFAVGLGGAAPVQAQDGSSPVLSVPSVEAEAGSGVDVPVEATDFNNVGAASLTITYDPGVVSFANGADTESPISGAPDGFQANVVEPGELRVNFFDQTGENPINFGTGTLFTVNFGSFEGGTSPVAFGADSQVNDPNRNALGTTFEDGAVSGQVGAVTAGTVEGAGLNQTVSVPLSADSIGNVGAASFEVEFDESVLAFEGVSGDESGLALQGDAEGGVVSIGGTDTDGATLEGEFVDLEFRFLGGSSEVTFAGGSEIVDATSSSAEIATNFSGGEVAGDSPTVSLPGASGVPGDTLTVPVETSEIQDVGSASIVVTFDGNALSFAGSEESLEGFQVGSPESGVVNVSGTSTEGADPSANGGRFANLQFTVESGLDPGETTPVGFDRAASEITNPDAERTLAYNTAFEDGQVQSTQTVPTLSVPSVEAEAGSGVDVPVEATDFNNVGAASLTITYDPSVVSFANGADTESPISGAPDGFQANVVEPGELRVNFFDQTGENPINFGTGTLFTVNFGSFEGGTSPVAFGADSQVNDPNRNALGATFEDGAVSGQVGAVTAGTVEGAGLNQTVSVPLSADSIGNVGAASFEVEFDESVLAFEGVSGDESGLALQGDAEGGVVSIGGTDTDGATLEGEFVDLEFRFLGGSSAVTFAGGSEIVDATSSSTEIATNFSGGEVAGDSPTLSFPDRGVTAGDTISVPVQTTELQAIGSASVVVDFNPASLTFVGSEESLEGFQVGSSESGVVNVSGTSTDGVDPSANESKITSLLFEVGSGFGEGSQTTLGFDAGASELTNPGVERTLPYNVSFEEGRLVGGVRQVALNAQALDLTAGDTELRVEEVTANAGDAVVITTADDDGDGEFGDEEIVGSAPVEEDLDGGEVLVDVEGADPVDHVAHVSTDGTVPGVVATSDRAPVYATAQFDFSDETSVGPAETVTVDVVEILYEGSVGQDTISINLHEASGGEITGEFVGISQEDLAVNETHEEVAVDVIEPISPPAESPQRTESTIAETGEFFAMAHLGPAGTGADGGRVPVGGAQQPPLRTTASPGVIGDFATVTVERERGVALNPQSLDLTAGDTELRIDSVIANAGDAVVVTTDDGDGDFTDEEVVGSTTLEENVNGGEVLVDVEGADPVDHAAHVSTDGTVPGVVATSDRAPVYATAQFDFSDETSVGPAETVTVDSVRVLYNGSVGRDTISINLHEASGGEITGEFVGISQEDLAVNETHEEVAVDVIEPISPPAESPQRTESTIAETGEFFAMAHLGPAGTGADGGRVPVGGAQQPPLRTTASPGVIGDFATVTVEAADLNVSVSRDFEEGASDPADYELVAIPGSTGVDVAETVTGDRGTNWRAFLETGGSGGDGSLQSYGDEPFSFRAGRGVWVLAQNGWSFEGTVPAVSAADGTPSVPLQDGWNAISNPLQEDLVWANVRDASGLSEALFRWTGEGGFQPVDTLRSAQENGEAYYTLNNEGADSLELTSSAGPNSTLAANTAAESRSNASPRTVELSATANGKSMTSTVTVGMDPSAEEASSYRAPPAHFGGTALRIRDGDPVKSFMRMVAATDAETSRFDLSLQAEPGTSVEISAGDLPKNAGPGFGVVLVDGGDTYDLRDGPATVTVSENGGSAGFQVRLGDAEKIAQQTAPDKTRLRANYPNPFSEQTTIEYDLAEQSEVNIRVYNVLGQQVATLAQGRKQAGTYKIDWSGQSLSSGKYFVRLEAGGTTDTKQVTVVR</sequence>
<dbReference type="InterPro" id="IPR026444">
    <property type="entry name" value="Secre_tail"/>
</dbReference>
<dbReference type="SUPFAM" id="SSF49384">
    <property type="entry name" value="Carbohydrate-binding domain"/>
    <property type="match status" value="6"/>
</dbReference>
<evidence type="ECO:0000313" key="5">
    <source>
        <dbReference type="EMBL" id="MCS4037718.1"/>
    </source>
</evidence>
<dbReference type="RefSeq" id="WP_259091096.1">
    <property type="nucleotide sequence ID" value="NZ_JANUBF010000024.1"/>
</dbReference>
<dbReference type="Proteomes" id="UP001155040">
    <property type="component" value="Unassembled WGS sequence"/>
</dbReference>
<dbReference type="InterPro" id="IPR002102">
    <property type="entry name" value="Cohesin_dom"/>
</dbReference>
<dbReference type="Pfam" id="PF18962">
    <property type="entry name" value="Por_Secre_tail"/>
    <property type="match status" value="1"/>
</dbReference>
<feature type="domain" description="Secretion system C-terminal sorting" evidence="4">
    <location>
        <begin position="1670"/>
        <end position="1745"/>
    </location>
</feature>
<feature type="domain" description="Cohesin" evidence="3">
    <location>
        <begin position="437"/>
        <end position="566"/>
    </location>
</feature>
<evidence type="ECO:0000256" key="1">
    <source>
        <dbReference type="SAM" id="MobiDB-lite"/>
    </source>
</evidence>
<feature type="region of interest" description="Disordered" evidence="1">
    <location>
        <begin position="1495"/>
        <end position="1521"/>
    </location>
</feature>
<dbReference type="Pfam" id="PF00963">
    <property type="entry name" value="Cohesin"/>
    <property type="match status" value="5"/>
</dbReference>
<feature type="chain" id="PRO_5040811648" evidence="2">
    <location>
        <begin position="32"/>
        <end position="1748"/>
    </location>
</feature>
<dbReference type="Gene3D" id="2.60.40.680">
    <property type="match status" value="6"/>
</dbReference>
<organism evidence="5 6">
    <name type="scientific">Salinibacter ruber</name>
    <dbReference type="NCBI Taxonomy" id="146919"/>
    <lineage>
        <taxon>Bacteria</taxon>
        <taxon>Pseudomonadati</taxon>
        <taxon>Rhodothermota</taxon>
        <taxon>Rhodothermia</taxon>
        <taxon>Rhodothermales</taxon>
        <taxon>Salinibacteraceae</taxon>
        <taxon>Salinibacter</taxon>
    </lineage>
</organism>
<dbReference type="EMBL" id="JANUBF010000024">
    <property type="protein sequence ID" value="MCS4037718.1"/>
    <property type="molecule type" value="Genomic_DNA"/>
</dbReference>
<feature type="signal peptide" evidence="2">
    <location>
        <begin position="1"/>
        <end position="31"/>
    </location>
</feature>
<gene>
    <name evidence="5" type="ORF">GGQ01_002805</name>
</gene>
<evidence type="ECO:0000259" key="4">
    <source>
        <dbReference type="Pfam" id="PF18962"/>
    </source>
</evidence>
<dbReference type="GO" id="GO:0000272">
    <property type="term" value="P:polysaccharide catabolic process"/>
    <property type="evidence" value="ECO:0007669"/>
    <property type="project" value="InterPro"/>
</dbReference>
<dbReference type="CDD" id="cd08547">
    <property type="entry name" value="Type_II_cohesin"/>
    <property type="match status" value="2"/>
</dbReference>
<protein>
    <submittedName>
        <fullName evidence="5">Secreted protein</fullName>
    </submittedName>
</protein>
<dbReference type="CDD" id="cd08548">
    <property type="entry name" value="Type_I_cohesin_like"/>
    <property type="match status" value="2"/>
</dbReference>
<dbReference type="NCBIfam" id="TIGR04183">
    <property type="entry name" value="Por_Secre_tail"/>
    <property type="match status" value="1"/>
</dbReference>
<evidence type="ECO:0000313" key="6">
    <source>
        <dbReference type="Proteomes" id="UP001155040"/>
    </source>
</evidence>
<accession>A0A9X2UNE2</accession>
<dbReference type="InterPro" id="IPR008965">
    <property type="entry name" value="CBM2/CBM3_carb-bd_dom_sf"/>
</dbReference>
<dbReference type="GO" id="GO:0030246">
    <property type="term" value="F:carbohydrate binding"/>
    <property type="evidence" value="ECO:0007669"/>
    <property type="project" value="InterPro"/>
</dbReference>
<evidence type="ECO:0000259" key="3">
    <source>
        <dbReference type="Pfam" id="PF00963"/>
    </source>
</evidence>
<evidence type="ECO:0000256" key="2">
    <source>
        <dbReference type="SAM" id="SignalP"/>
    </source>
</evidence>
<comment type="caution">
    <text evidence="5">The sequence shown here is derived from an EMBL/GenBank/DDBJ whole genome shotgun (WGS) entry which is preliminary data.</text>
</comment>
<name>A0A9X2UNE2_9BACT</name>
<reference evidence="5" key="1">
    <citation type="submission" date="2022-08" db="EMBL/GenBank/DDBJ databases">
        <title>Genomic Encyclopedia of Type Strains, Phase V (KMG-V): Genome sequencing to study the core and pangenomes of soil and plant-associated prokaryotes.</title>
        <authorList>
            <person name="Whitman W."/>
        </authorList>
    </citation>
    <scope>NUCLEOTIDE SEQUENCE</scope>
    <source>
        <strain evidence="5">SP3012</strain>
    </source>
</reference>
<feature type="domain" description="Cohesin" evidence="3">
    <location>
        <begin position="39"/>
        <end position="167"/>
    </location>
</feature>